<sequence length="105" mass="11398">VQEKHPAMVQLPGGPAADSMGLQSPCVPGFELVVVWTVHIDEGGKVVPELDLLTKIPEQALTLDQREVVARAPHCFRTLLLLLGIEAAIDSLIQLCARKNEDHLS</sequence>
<reference evidence="2" key="1">
    <citation type="submission" date="2018-12" db="EMBL/GenBank/DDBJ databases">
        <authorList>
            <person name="Yazar S."/>
        </authorList>
    </citation>
    <scope>NUCLEOTIDE SEQUENCE [LARGE SCALE GENOMIC DNA]</scope>
</reference>
<dbReference type="GO" id="GO:0034080">
    <property type="term" value="P:CENP-A containing chromatin assembly"/>
    <property type="evidence" value="ECO:0007669"/>
    <property type="project" value="InterPro"/>
</dbReference>
<accession>A0A4X2LF98</accession>
<name>A0A4X2LF98_VOMUR</name>
<evidence type="ECO:0008006" key="3">
    <source>
        <dbReference type="Google" id="ProtNLM"/>
    </source>
</evidence>
<dbReference type="GO" id="GO:0000775">
    <property type="term" value="C:chromosome, centromeric region"/>
    <property type="evidence" value="ECO:0007669"/>
    <property type="project" value="InterPro"/>
</dbReference>
<dbReference type="Pfam" id="PF13096">
    <property type="entry name" value="CENP-P"/>
    <property type="match status" value="1"/>
</dbReference>
<organism evidence="1 2">
    <name type="scientific">Vombatus ursinus</name>
    <name type="common">Common wombat</name>
    <dbReference type="NCBI Taxonomy" id="29139"/>
    <lineage>
        <taxon>Eukaryota</taxon>
        <taxon>Metazoa</taxon>
        <taxon>Chordata</taxon>
        <taxon>Craniata</taxon>
        <taxon>Vertebrata</taxon>
        <taxon>Euteleostomi</taxon>
        <taxon>Mammalia</taxon>
        <taxon>Metatheria</taxon>
        <taxon>Diprotodontia</taxon>
        <taxon>Vombatidae</taxon>
        <taxon>Vombatus</taxon>
    </lineage>
</organism>
<reference evidence="1" key="2">
    <citation type="submission" date="2025-08" db="UniProtKB">
        <authorList>
            <consortium name="Ensembl"/>
        </authorList>
    </citation>
    <scope>IDENTIFICATION</scope>
</reference>
<dbReference type="AlphaFoldDB" id="A0A4X2LF98"/>
<dbReference type="PANTHER" id="PTHR28577:SF1">
    <property type="entry name" value="CENTROMERE PROTEIN P"/>
    <property type="match status" value="1"/>
</dbReference>
<dbReference type="PANTHER" id="PTHR28577">
    <property type="entry name" value="CENTROMERE PROTEIN P"/>
    <property type="match status" value="1"/>
</dbReference>
<protein>
    <recommendedName>
        <fullName evidence="3">Centromere protein P</fullName>
    </recommendedName>
</protein>
<dbReference type="GeneTree" id="ENSGT01030000235189"/>
<evidence type="ECO:0000313" key="1">
    <source>
        <dbReference type="Ensembl" id="ENSVURP00010023609.1"/>
    </source>
</evidence>
<dbReference type="InterPro" id="IPR027801">
    <property type="entry name" value="CENP-P"/>
</dbReference>
<proteinExistence type="predicted"/>
<dbReference type="OMA" id="VWTVHID"/>
<reference evidence="1" key="3">
    <citation type="submission" date="2025-09" db="UniProtKB">
        <authorList>
            <consortium name="Ensembl"/>
        </authorList>
    </citation>
    <scope>IDENTIFICATION</scope>
</reference>
<keyword evidence="2" id="KW-1185">Reference proteome</keyword>
<dbReference type="GO" id="GO:0005634">
    <property type="term" value="C:nucleus"/>
    <property type="evidence" value="ECO:0007669"/>
    <property type="project" value="TreeGrafter"/>
</dbReference>
<dbReference type="Ensembl" id="ENSVURT00010026873.1">
    <property type="protein sequence ID" value="ENSVURP00010023609.1"/>
    <property type="gene ID" value="ENSVURG00010018098.1"/>
</dbReference>
<evidence type="ECO:0000313" key="2">
    <source>
        <dbReference type="Proteomes" id="UP000314987"/>
    </source>
</evidence>
<dbReference type="Proteomes" id="UP000314987">
    <property type="component" value="Unassembled WGS sequence"/>
</dbReference>
<dbReference type="STRING" id="29139.ENSVURP00010023609"/>